<feature type="transmembrane region" description="Helical" evidence="6">
    <location>
        <begin position="140"/>
        <end position="160"/>
    </location>
</feature>
<dbReference type="Proteomes" id="UP000295645">
    <property type="component" value="Unassembled WGS sequence"/>
</dbReference>
<dbReference type="PANTHER" id="PTHR12677:SF59">
    <property type="entry name" value="GOLGI APPARATUS MEMBRANE PROTEIN TVP38-RELATED"/>
    <property type="match status" value="1"/>
</dbReference>
<keyword evidence="3 6" id="KW-0812">Transmembrane</keyword>
<dbReference type="InterPro" id="IPR015414">
    <property type="entry name" value="TMEM64"/>
</dbReference>
<keyword evidence="5 6" id="KW-0472">Membrane</keyword>
<proteinExistence type="inferred from homology"/>
<keyword evidence="2 6" id="KW-1003">Cell membrane</keyword>
<gene>
    <name evidence="8" type="ORF">EC912_104139</name>
</gene>
<dbReference type="Pfam" id="PF09335">
    <property type="entry name" value="VTT_dom"/>
    <property type="match status" value="1"/>
</dbReference>
<evidence type="ECO:0000256" key="3">
    <source>
        <dbReference type="ARBA" id="ARBA00022692"/>
    </source>
</evidence>
<dbReference type="InterPro" id="IPR032816">
    <property type="entry name" value="VTT_dom"/>
</dbReference>
<comment type="caution">
    <text evidence="8">The sequence shown here is derived from an EMBL/GenBank/DDBJ whole genome shotgun (WGS) entry which is preliminary data.</text>
</comment>
<feature type="transmembrane region" description="Helical" evidence="6">
    <location>
        <begin position="52"/>
        <end position="85"/>
    </location>
</feature>
<evidence type="ECO:0000256" key="4">
    <source>
        <dbReference type="ARBA" id="ARBA00022989"/>
    </source>
</evidence>
<name>A0A4R3YSA7_9GAMM</name>
<evidence type="ECO:0000259" key="7">
    <source>
        <dbReference type="Pfam" id="PF09335"/>
    </source>
</evidence>
<sequence length="239" mass="25307">MATLSRWRAALPLILLVLAGIVLLYSGALDRFHPTHLLARETDLRASVASHPWLSGLTYIGLLTLAVSTGIPGTVVIIFAGGLVFGVTTGTMLSSIALTLGSLLLYLASRYAFGAGGKSPPALVERLRHGFSAHPVSYTLALRFIPIMPFGAMTMALAWLRCPLWLFLGATWLGGTVSLIFETSVGAGLGDALGAGQTFGPALLLEPRLLLPLCALALLALLPLGVNALRERRARRNRS</sequence>
<comment type="similarity">
    <text evidence="6">Belongs to the TVP38/TMEM64 family.</text>
</comment>
<keyword evidence="9" id="KW-1185">Reference proteome</keyword>
<evidence type="ECO:0000256" key="1">
    <source>
        <dbReference type="ARBA" id="ARBA00004651"/>
    </source>
</evidence>
<evidence type="ECO:0000313" key="8">
    <source>
        <dbReference type="EMBL" id="TCV93943.1"/>
    </source>
</evidence>
<evidence type="ECO:0000256" key="6">
    <source>
        <dbReference type="RuleBase" id="RU366058"/>
    </source>
</evidence>
<feature type="transmembrane region" description="Helical" evidence="6">
    <location>
        <begin position="167"/>
        <end position="189"/>
    </location>
</feature>
<feature type="domain" description="VTT" evidence="7">
    <location>
        <begin position="71"/>
        <end position="187"/>
    </location>
</feature>
<evidence type="ECO:0000256" key="5">
    <source>
        <dbReference type="ARBA" id="ARBA00023136"/>
    </source>
</evidence>
<dbReference type="EMBL" id="SMCS01000004">
    <property type="protein sequence ID" value="TCV93943.1"/>
    <property type="molecule type" value="Genomic_DNA"/>
</dbReference>
<dbReference type="AlphaFoldDB" id="A0A4R3YSA7"/>
<keyword evidence="4 6" id="KW-1133">Transmembrane helix</keyword>
<dbReference type="PANTHER" id="PTHR12677">
    <property type="entry name" value="GOLGI APPARATUS MEMBRANE PROTEIN TVP38-RELATED"/>
    <property type="match status" value="1"/>
</dbReference>
<reference evidence="8 9" key="1">
    <citation type="submission" date="2019-03" db="EMBL/GenBank/DDBJ databases">
        <title>Above-ground endophytic microbial communities from plants in different locations in the United States.</title>
        <authorList>
            <person name="Frank C."/>
        </authorList>
    </citation>
    <scope>NUCLEOTIDE SEQUENCE [LARGE SCALE GENOMIC DNA]</scope>
    <source>
        <strain evidence="8 9">LP_13_YM</strain>
    </source>
</reference>
<evidence type="ECO:0000313" key="9">
    <source>
        <dbReference type="Proteomes" id="UP000295645"/>
    </source>
</evidence>
<dbReference type="GO" id="GO:0005886">
    <property type="term" value="C:plasma membrane"/>
    <property type="evidence" value="ECO:0007669"/>
    <property type="project" value="UniProtKB-SubCell"/>
</dbReference>
<protein>
    <recommendedName>
        <fullName evidence="6">TVP38/TMEM64 family membrane protein</fullName>
    </recommendedName>
</protein>
<organism evidence="8 9">
    <name type="scientific">Luteibacter rhizovicinus</name>
    <dbReference type="NCBI Taxonomy" id="242606"/>
    <lineage>
        <taxon>Bacteria</taxon>
        <taxon>Pseudomonadati</taxon>
        <taxon>Pseudomonadota</taxon>
        <taxon>Gammaproteobacteria</taxon>
        <taxon>Lysobacterales</taxon>
        <taxon>Rhodanobacteraceae</taxon>
        <taxon>Luteibacter</taxon>
    </lineage>
</organism>
<accession>A0A4R3YSA7</accession>
<feature type="transmembrane region" description="Helical" evidence="6">
    <location>
        <begin position="209"/>
        <end position="229"/>
    </location>
</feature>
<feature type="transmembrane region" description="Helical" evidence="6">
    <location>
        <begin position="92"/>
        <end position="113"/>
    </location>
</feature>
<evidence type="ECO:0000256" key="2">
    <source>
        <dbReference type="ARBA" id="ARBA00022475"/>
    </source>
</evidence>
<comment type="subcellular location">
    <subcellularLocation>
        <location evidence="1 6">Cell membrane</location>
        <topology evidence="1 6">Multi-pass membrane protein</topology>
    </subcellularLocation>
</comment>